<feature type="compositionally biased region" description="Low complexity" evidence="1">
    <location>
        <begin position="223"/>
        <end position="272"/>
    </location>
</feature>
<dbReference type="SUPFAM" id="SSF47413">
    <property type="entry name" value="lambda repressor-like DNA-binding domains"/>
    <property type="match status" value="1"/>
</dbReference>
<evidence type="ECO:0000256" key="1">
    <source>
        <dbReference type="SAM" id="MobiDB-lite"/>
    </source>
</evidence>
<keyword evidence="4" id="KW-1185">Reference proteome</keyword>
<dbReference type="Pfam" id="PF13560">
    <property type="entry name" value="HTH_31"/>
    <property type="match status" value="1"/>
</dbReference>
<dbReference type="Proteomes" id="UP000244201">
    <property type="component" value="Chromosome"/>
</dbReference>
<proteinExistence type="predicted"/>
<evidence type="ECO:0000256" key="2">
    <source>
        <dbReference type="SAM" id="Phobius"/>
    </source>
</evidence>
<feature type="transmembrane region" description="Helical" evidence="2">
    <location>
        <begin position="191"/>
        <end position="213"/>
    </location>
</feature>
<dbReference type="EMBL" id="CP026304">
    <property type="protein sequence ID" value="AVZ74584.1"/>
    <property type="molecule type" value="Genomic_DNA"/>
</dbReference>
<gene>
    <name evidence="3" type="ORF">SLUN_22860</name>
</gene>
<protein>
    <submittedName>
        <fullName evidence="3">Transcriptional regulator</fullName>
    </submittedName>
</protein>
<dbReference type="InterPro" id="IPR010982">
    <property type="entry name" value="Lambda_DNA-bd_dom_sf"/>
</dbReference>
<evidence type="ECO:0000313" key="3">
    <source>
        <dbReference type="EMBL" id="AVZ74584.1"/>
    </source>
</evidence>
<organism evidence="3 4">
    <name type="scientific">Streptomyces lunaelactis</name>
    <dbReference type="NCBI Taxonomy" id="1535768"/>
    <lineage>
        <taxon>Bacteria</taxon>
        <taxon>Bacillati</taxon>
        <taxon>Actinomycetota</taxon>
        <taxon>Actinomycetes</taxon>
        <taxon>Kitasatosporales</taxon>
        <taxon>Streptomycetaceae</taxon>
        <taxon>Streptomyces</taxon>
    </lineage>
</organism>
<sequence>MLARTVTWGDVPSLERHSGTVDAAQQGLRGSSAGLTRGKTAVATPEAEEFAALLRELKDRSGRSYGVLAGKLHVSTSTLHRYCNGDAVPTEYAPVERLARLCAATPDEHVELHRRWILADGARRRARAEGAAPETVPEAAAVPPAASGVVPGTVAPVAVTGTVQAPAEPEAVPEAETVLAARTRNPKRLRIALAAGAVVALAVPAAFIASHAATQDPDGKGKPVAGASAPPGTAASPRTPSASPSGSAAPSVSPSGSPSASPSPSRAATPPATVGVPLRVGISSYNWDSPCGQYYLLDQEPDAVPPPPAPQDNRGWARALGGVDGGHMQLQLTATGKSADSVVLNAVHVRVVGRNAPLDWKAYSMGDGCGSGVTPQTFDVDLDAAHPLVKPVAGQNGDTVVPAKDFPYKVASNDPQVLNLDVHTEGHDISWYLELDWSSGDRRGTVRVDDGGEPFRTSAIEGRTEYGYWPDKGEWVARSGQ</sequence>
<accession>A0A2R4T669</accession>
<name>A0A2R4T669_9ACTN</name>
<dbReference type="OrthoDB" id="3359627at2"/>
<keyword evidence="2" id="KW-0812">Transmembrane</keyword>
<dbReference type="KEGG" id="slk:SLUN_22860"/>
<dbReference type="GO" id="GO:0003677">
    <property type="term" value="F:DNA binding"/>
    <property type="evidence" value="ECO:0007669"/>
    <property type="project" value="InterPro"/>
</dbReference>
<keyword evidence="2" id="KW-0472">Membrane</keyword>
<dbReference type="CDD" id="cd00093">
    <property type="entry name" value="HTH_XRE"/>
    <property type="match status" value="1"/>
</dbReference>
<reference evidence="3 4" key="1">
    <citation type="submission" date="2018-01" db="EMBL/GenBank/DDBJ databases">
        <title>Complete genome sequence of Streptomyces lunaelactis MM109T, a Ferroverdin A producer isolated from cave moonmilk deposits.</title>
        <authorList>
            <person name="Naome A."/>
            <person name="Martinet L."/>
            <person name="Maciejewska M."/>
            <person name="Anderssen S."/>
            <person name="Adam D."/>
            <person name="Tenconi E."/>
            <person name="Deflandre B."/>
            <person name="Arguelles-Arias A."/>
            <person name="Calusinska M."/>
            <person name="Copieters W."/>
            <person name="Karim L."/>
            <person name="Hanikenne M."/>
            <person name="Baurain D."/>
            <person name="van Wezel G."/>
            <person name="Smargiasso N."/>
            <person name="de Pauw E."/>
            <person name="Delfosse P."/>
            <person name="Rigali S."/>
        </authorList>
    </citation>
    <scope>NUCLEOTIDE SEQUENCE [LARGE SCALE GENOMIC DNA]</scope>
    <source>
        <strain evidence="3 4">MM109</strain>
    </source>
</reference>
<dbReference type="AlphaFoldDB" id="A0A2R4T669"/>
<keyword evidence="2" id="KW-1133">Transmembrane helix</keyword>
<evidence type="ECO:0000313" key="4">
    <source>
        <dbReference type="Proteomes" id="UP000244201"/>
    </source>
</evidence>
<feature type="region of interest" description="Disordered" evidence="1">
    <location>
        <begin position="213"/>
        <end position="272"/>
    </location>
</feature>
<feature type="region of interest" description="Disordered" evidence="1">
    <location>
        <begin position="17"/>
        <end position="40"/>
    </location>
</feature>
<dbReference type="InterPro" id="IPR001387">
    <property type="entry name" value="Cro/C1-type_HTH"/>
</dbReference>